<keyword evidence="2" id="KW-1185">Reference proteome</keyword>
<organism evidence="1 2">
    <name type="scientific">Nibrella saemangeumensis</name>
    <dbReference type="NCBI Taxonomy" id="1084526"/>
    <lineage>
        <taxon>Bacteria</taxon>
        <taxon>Pseudomonadati</taxon>
        <taxon>Bacteroidota</taxon>
        <taxon>Cytophagia</taxon>
        <taxon>Cytophagales</taxon>
        <taxon>Spirosomataceae</taxon>
        <taxon>Nibrella</taxon>
    </lineage>
</organism>
<comment type="caution">
    <text evidence="1">The sequence shown here is derived from an EMBL/GenBank/DDBJ whole genome shotgun (WGS) entry which is preliminary data.</text>
</comment>
<dbReference type="Proteomes" id="UP001501175">
    <property type="component" value="Unassembled WGS sequence"/>
</dbReference>
<sequence length="67" mass="7662">MNGNYQRLSDAIDRLENLSMILTMPLPATKHVEQLRAAMPGLIKDFKAGYIEATGEDPWQNWKEKSQ</sequence>
<name>A0ABP8MJC0_9BACT</name>
<evidence type="ECO:0000313" key="1">
    <source>
        <dbReference type="EMBL" id="GAA4450411.1"/>
    </source>
</evidence>
<dbReference type="RefSeq" id="WP_345241403.1">
    <property type="nucleotide sequence ID" value="NZ_BAABHD010000012.1"/>
</dbReference>
<proteinExistence type="predicted"/>
<gene>
    <name evidence="1" type="ORF">GCM10023189_10980</name>
</gene>
<protein>
    <submittedName>
        <fullName evidence="1">Uncharacterized protein</fullName>
    </submittedName>
</protein>
<evidence type="ECO:0000313" key="2">
    <source>
        <dbReference type="Proteomes" id="UP001501175"/>
    </source>
</evidence>
<accession>A0ABP8MJC0</accession>
<reference evidence="2" key="1">
    <citation type="journal article" date="2019" name="Int. J. Syst. Evol. Microbiol.">
        <title>The Global Catalogue of Microorganisms (GCM) 10K type strain sequencing project: providing services to taxonomists for standard genome sequencing and annotation.</title>
        <authorList>
            <consortium name="The Broad Institute Genomics Platform"/>
            <consortium name="The Broad Institute Genome Sequencing Center for Infectious Disease"/>
            <person name="Wu L."/>
            <person name="Ma J."/>
        </authorList>
    </citation>
    <scope>NUCLEOTIDE SEQUENCE [LARGE SCALE GENOMIC DNA]</scope>
    <source>
        <strain evidence="2">JCM 17927</strain>
    </source>
</reference>
<dbReference type="EMBL" id="BAABHD010000012">
    <property type="protein sequence ID" value="GAA4450411.1"/>
    <property type="molecule type" value="Genomic_DNA"/>
</dbReference>